<sequence length="113" mass="12022">MTHPSGVPAPLVAELAGGVALPAVVQRGTARSAANIDVGRIGLKADLEAEPAHPFSAPAMYSEPTPFPMEPGAPHAENRWGHVNMGYGLRKRPRHQDAVAFDDGELDYRGFPN</sequence>
<name>A0ABP7BQ84_9MICC</name>
<feature type="region of interest" description="Disordered" evidence="1">
    <location>
        <begin position="55"/>
        <end position="75"/>
    </location>
</feature>
<protein>
    <submittedName>
        <fullName evidence="2">Uncharacterized protein</fullName>
    </submittedName>
</protein>
<evidence type="ECO:0000313" key="3">
    <source>
        <dbReference type="Proteomes" id="UP001500752"/>
    </source>
</evidence>
<evidence type="ECO:0000256" key="1">
    <source>
        <dbReference type="SAM" id="MobiDB-lite"/>
    </source>
</evidence>
<keyword evidence="3" id="KW-1185">Reference proteome</keyword>
<dbReference type="RefSeq" id="WP_345147861.1">
    <property type="nucleotide sequence ID" value="NZ_BAABEO010000002.1"/>
</dbReference>
<evidence type="ECO:0000313" key="2">
    <source>
        <dbReference type="EMBL" id="GAA3667166.1"/>
    </source>
</evidence>
<gene>
    <name evidence="2" type="ORF">GCM10023081_02490</name>
</gene>
<dbReference type="EMBL" id="BAABEO010000002">
    <property type="protein sequence ID" value="GAA3667166.1"/>
    <property type="molecule type" value="Genomic_DNA"/>
</dbReference>
<comment type="caution">
    <text evidence="2">The sequence shown here is derived from an EMBL/GenBank/DDBJ whole genome shotgun (WGS) entry which is preliminary data.</text>
</comment>
<dbReference type="Proteomes" id="UP001500752">
    <property type="component" value="Unassembled WGS sequence"/>
</dbReference>
<organism evidence="2 3">
    <name type="scientific">Arthrobacter ginkgonis</name>
    <dbReference type="NCBI Taxonomy" id="1630594"/>
    <lineage>
        <taxon>Bacteria</taxon>
        <taxon>Bacillati</taxon>
        <taxon>Actinomycetota</taxon>
        <taxon>Actinomycetes</taxon>
        <taxon>Micrococcales</taxon>
        <taxon>Micrococcaceae</taxon>
        <taxon>Arthrobacter</taxon>
    </lineage>
</organism>
<accession>A0ABP7BQ84</accession>
<reference evidence="3" key="1">
    <citation type="journal article" date="2019" name="Int. J. Syst. Evol. Microbiol.">
        <title>The Global Catalogue of Microorganisms (GCM) 10K type strain sequencing project: providing services to taxonomists for standard genome sequencing and annotation.</title>
        <authorList>
            <consortium name="The Broad Institute Genomics Platform"/>
            <consortium name="The Broad Institute Genome Sequencing Center for Infectious Disease"/>
            <person name="Wu L."/>
            <person name="Ma J."/>
        </authorList>
    </citation>
    <scope>NUCLEOTIDE SEQUENCE [LARGE SCALE GENOMIC DNA]</scope>
    <source>
        <strain evidence="3">JCM 30742</strain>
    </source>
</reference>
<proteinExistence type="predicted"/>